<proteinExistence type="predicted"/>
<evidence type="ECO:0000313" key="2">
    <source>
        <dbReference type="Proteomes" id="UP000534294"/>
    </source>
</evidence>
<keyword evidence="2" id="KW-1185">Reference proteome</keyword>
<comment type="caution">
    <text evidence="1">The sequence shown here is derived from an EMBL/GenBank/DDBJ whole genome shotgun (WGS) entry which is preliminary data.</text>
</comment>
<name>A0A7W7YI45_9BACT</name>
<organism evidence="1 2">
    <name type="scientific">Prosthecobacter dejongeii</name>
    <dbReference type="NCBI Taxonomy" id="48465"/>
    <lineage>
        <taxon>Bacteria</taxon>
        <taxon>Pseudomonadati</taxon>
        <taxon>Verrucomicrobiota</taxon>
        <taxon>Verrucomicrobiia</taxon>
        <taxon>Verrucomicrobiales</taxon>
        <taxon>Verrucomicrobiaceae</taxon>
        <taxon>Prosthecobacter</taxon>
    </lineage>
</organism>
<gene>
    <name evidence="1" type="ORF">HNQ64_000696</name>
</gene>
<reference evidence="1 2" key="1">
    <citation type="submission" date="2020-08" db="EMBL/GenBank/DDBJ databases">
        <title>Genomic Encyclopedia of Type Strains, Phase IV (KMG-IV): sequencing the most valuable type-strain genomes for metagenomic binning, comparative biology and taxonomic classification.</title>
        <authorList>
            <person name="Goeker M."/>
        </authorList>
    </citation>
    <scope>NUCLEOTIDE SEQUENCE [LARGE SCALE GENOMIC DNA]</scope>
    <source>
        <strain evidence="1 2">DSM 12251</strain>
    </source>
</reference>
<dbReference type="EMBL" id="JACHIF010000001">
    <property type="protein sequence ID" value="MBB5036462.1"/>
    <property type="molecule type" value="Genomic_DNA"/>
</dbReference>
<dbReference type="Proteomes" id="UP000534294">
    <property type="component" value="Unassembled WGS sequence"/>
</dbReference>
<accession>A0A7W7YI45</accession>
<protein>
    <submittedName>
        <fullName evidence="1">Uncharacterized protein</fullName>
    </submittedName>
</protein>
<dbReference type="RefSeq" id="WP_184205364.1">
    <property type="nucleotide sequence ID" value="NZ_JACHIF010000001.1"/>
</dbReference>
<sequence>MSATLDTLHTDGRIVFSFPEKALPHADEASFIAFVKAEWTARQSRFSQQDAEALAQEVDSSWWSRNRERILAQVDAG</sequence>
<dbReference type="AlphaFoldDB" id="A0A7W7YI45"/>
<evidence type="ECO:0000313" key="1">
    <source>
        <dbReference type="EMBL" id="MBB5036462.1"/>
    </source>
</evidence>